<keyword evidence="3" id="KW-1185">Reference proteome</keyword>
<accession>A0A8H5HIY6</accession>
<dbReference type="EMBL" id="JAACJP010000005">
    <property type="protein sequence ID" value="KAF5384092.1"/>
    <property type="molecule type" value="Genomic_DNA"/>
</dbReference>
<evidence type="ECO:0000313" key="2">
    <source>
        <dbReference type="EMBL" id="KAF5384092.1"/>
    </source>
</evidence>
<dbReference type="AlphaFoldDB" id="A0A8H5HIY6"/>
<organism evidence="2 3">
    <name type="scientific">Tricholomella constricta</name>
    <dbReference type="NCBI Taxonomy" id="117010"/>
    <lineage>
        <taxon>Eukaryota</taxon>
        <taxon>Fungi</taxon>
        <taxon>Dikarya</taxon>
        <taxon>Basidiomycota</taxon>
        <taxon>Agaricomycotina</taxon>
        <taxon>Agaricomycetes</taxon>
        <taxon>Agaricomycetidae</taxon>
        <taxon>Agaricales</taxon>
        <taxon>Tricholomatineae</taxon>
        <taxon>Lyophyllaceae</taxon>
        <taxon>Tricholomella</taxon>
    </lineage>
</organism>
<protein>
    <submittedName>
        <fullName evidence="2">Uncharacterized protein</fullName>
    </submittedName>
</protein>
<feature type="region of interest" description="Disordered" evidence="1">
    <location>
        <begin position="21"/>
        <end position="54"/>
    </location>
</feature>
<evidence type="ECO:0000256" key="1">
    <source>
        <dbReference type="SAM" id="MobiDB-lite"/>
    </source>
</evidence>
<evidence type="ECO:0000313" key="3">
    <source>
        <dbReference type="Proteomes" id="UP000565441"/>
    </source>
</evidence>
<name>A0A8H5HIY6_9AGAR</name>
<sequence>MPRRTSQRLRAEWADEREHMRAEWADEKTRTGGPKTTGGRSRRKSGSTASDRQEYSNKILLRSETYTHFGKFLCDHWLPKLDLDVHNMLRKSRCINLPRVFTVWWLTWNAHDPNLFPLPLPSL</sequence>
<gene>
    <name evidence="2" type="ORF">D9615_003201</name>
</gene>
<dbReference type="OrthoDB" id="10639136at2759"/>
<dbReference type="Proteomes" id="UP000565441">
    <property type="component" value="Unassembled WGS sequence"/>
</dbReference>
<comment type="caution">
    <text evidence="2">The sequence shown here is derived from an EMBL/GenBank/DDBJ whole genome shotgun (WGS) entry which is preliminary data.</text>
</comment>
<proteinExistence type="predicted"/>
<reference evidence="2 3" key="1">
    <citation type="journal article" date="2020" name="ISME J.">
        <title>Uncovering the hidden diversity of litter-decomposition mechanisms in mushroom-forming fungi.</title>
        <authorList>
            <person name="Floudas D."/>
            <person name="Bentzer J."/>
            <person name="Ahren D."/>
            <person name="Johansson T."/>
            <person name="Persson P."/>
            <person name="Tunlid A."/>
        </authorList>
    </citation>
    <scope>NUCLEOTIDE SEQUENCE [LARGE SCALE GENOMIC DNA]</scope>
    <source>
        <strain evidence="2 3">CBS 661.87</strain>
    </source>
</reference>
<feature type="compositionally biased region" description="Basic and acidic residues" evidence="1">
    <location>
        <begin position="21"/>
        <end position="30"/>
    </location>
</feature>